<proteinExistence type="predicted"/>
<protein>
    <submittedName>
        <fullName evidence="2">DUF3592 domain-containing protein</fullName>
    </submittedName>
</protein>
<reference evidence="2 3" key="1">
    <citation type="submission" date="2024-04" db="EMBL/GenBank/DDBJ databases">
        <title>Novel genus in family Flammeovirgaceae.</title>
        <authorList>
            <person name="Nguyen T.H."/>
            <person name="Vuong T.Q."/>
            <person name="Le H."/>
            <person name="Kim S.-G."/>
        </authorList>
    </citation>
    <scope>NUCLEOTIDE SEQUENCE [LARGE SCALE GENOMIC DNA]</scope>
    <source>
        <strain evidence="2 3">JCM 23209</strain>
    </source>
</reference>
<evidence type="ECO:0000313" key="2">
    <source>
        <dbReference type="EMBL" id="MEN7547616.1"/>
    </source>
</evidence>
<name>A0AAW9S9N4_9BACT</name>
<dbReference type="EMBL" id="JBDKWZ010000003">
    <property type="protein sequence ID" value="MEN7547616.1"/>
    <property type="molecule type" value="Genomic_DNA"/>
</dbReference>
<dbReference type="RefSeq" id="WP_346820403.1">
    <property type="nucleotide sequence ID" value="NZ_JBDKWZ010000003.1"/>
</dbReference>
<evidence type="ECO:0000256" key="1">
    <source>
        <dbReference type="SAM" id="Phobius"/>
    </source>
</evidence>
<gene>
    <name evidence="2" type="ORF">AAG747_06845</name>
</gene>
<feature type="transmembrane region" description="Helical" evidence="1">
    <location>
        <begin position="6"/>
        <end position="27"/>
    </location>
</feature>
<dbReference type="Proteomes" id="UP001403385">
    <property type="component" value="Unassembled WGS sequence"/>
</dbReference>
<sequence length="159" mass="18320">MQSLAVNLLVILVFALPGTLFFFLALWEIREEIEFKKNAITTLGKVVGMVPVKYKSQSIEGGHRVGITRTPESKGGYFFRIEFQDQCKDSYVVQPKKVYKKAADSVTVYYSKEDPNDFMVDGFYKEGIQKYYRLVMGSILGILPLFYILYTLLRPIFRS</sequence>
<keyword evidence="1" id="KW-1133">Transmembrane helix</keyword>
<comment type="caution">
    <text evidence="2">The sequence shown here is derived from an EMBL/GenBank/DDBJ whole genome shotgun (WGS) entry which is preliminary data.</text>
</comment>
<evidence type="ECO:0000313" key="3">
    <source>
        <dbReference type="Proteomes" id="UP001403385"/>
    </source>
</evidence>
<dbReference type="AlphaFoldDB" id="A0AAW9S9N4"/>
<keyword evidence="1" id="KW-0812">Transmembrane</keyword>
<feature type="transmembrane region" description="Helical" evidence="1">
    <location>
        <begin position="134"/>
        <end position="153"/>
    </location>
</feature>
<keyword evidence="1" id="KW-0472">Membrane</keyword>
<accession>A0AAW9S9N4</accession>
<keyword evidence="3" id="KW-1185">Reference proteome</keyword>
<organism evidence="2 3">
    <name type="scientific">Rapidithrix thailandica</name>
    <dbReference type="NCBI Taxonomy" id="413964"/>
    <lineage>
        <taxon>Bacteria</taxon>
        <taxon>Pseudomonadati</taxon>
        <taxon>Bacteroidota</taxon>
        <taxon>Cytophagia</taxon>
        <taxon>Cytophagales</taxon>
        <taxon>Flammeovirgaceae</taxon>
        <taxon>Rapidithrix</taxon>
    </lineage>
</organism>